<keyword evidence="8 10" id="KW-1133">Transmembrane helix</keyword>
<feature type="transmembrane region" description="Helical" evidence="10">
    <location>
        <begin position="129"/>
        <end position="152"/>
    </location>
</feature>
<dbReference type="PANTHER" id="PTHR22760:SF2">
    <property type="entry name" value="ALPHA-1,2-MANNOSYLTRANSFERASE ALG9"/>
    <property type="match status" value="1"/>
</dbReference>
<feature type="transmembrane region" description="Helical" evidence="10">
    <location>
        <begin position="164"/>
        <end position="183"/>
    </location>
</feature>
<proteinExistence type="inferred from homology"/>
<evidence type="ECO:0000256" key="5">
    <source>
        <dbReference type="ARBA" id="ARBA00022679"/>
    </source>
</evidence>
<evidence type="ECO:0000256" key="6">
    <source>
        <dbReference type="ARBA" id="ARBA00022692"/>
    </source>
</evidence>
<gene>
    <name evidence="11" type="primary">ALG9</name>
    <name evidence="11" type="ORF">TNCT_555171</name>
</gene>
<evidence type="ECO:0000256" key="2">
    <source>
        <dbReference type="ARBA" id="ARBA00004922"/>
    </source>
</evidence>
<dbReference type="GO" id="GO:0005789">
    <property type="term" value="C:endoplasmic reticulum membrane"/>
    <property type="evidence" value="ECO:0007669"/>
    <property type="project" value="UniProtKB-SubCell"/>
</dbReference>
<feature type="transmembrane region" description="Helical" evidence="10">
    <location>
        <begin position="220"/>
        <end position="244"/>
    </location>
</feature>
<reference evidence="11" key="1">
    <citation type="submission" date="2020-07" db="EMBL/GenBank/DDBJ databases">
        <title>Multicomponent nature underlies the extraordinary mechanical properties of spider dragline silk.</title>
        <authorList>
            <person name="Kono N."/>
            <person name="Nakamura H."/>
            <person name="Mori M."/>
            <person name="Yoshida Y."/>
            <person name="Ohtoshi R."/>
            <person name="Malay A.D."/>
            <person name="Moran D.A.P."/>
            <person name="Tomita M."/>
            <person name="Numata K."/>
            <person name="Arakawa K."/>
        </authorList>
    </citation>
    <scope>NUCLEOTIDE SEQUENCE</scope>
</reference>
<name>A0A8X6FJC4_TRICU</name>
<evidence type="ECO:0000256" key="9">
    <source>
        <dbReference type="ARBA" id="ARBA00023136"/>
    </source>
</evidence>
<feature type="transmembrane region" description="Helical" evidence="10">
    <location>
        <begin position="189"/>
        <end position="208"/>
    </location>
</feature>
<dbReference type="EC" id="2.4.1.-" evidence="10"/>
<evidence type="ECO:0000256" key="3">
    <source>
        <dbReference type="ARBA" id="ARBA00007063"/>
    </source>
</evidence>
<evidence type="ECO:0000313" key="11">
    <source>
        <dbReference type="EMBL" id="GFQ81326.1"/>
    </source>
</evidence>
<feature type="transmembrane region" description="Helical" evidence="10">
    <location>
        <begin position="33"/>
        <end position="57"/>
    </location>
</feature>
<accession>A0A8X6FJC4</accession>
<evidence type="ECO:0000256" key="8">
    <source>
        <dbReference type="ARBA" id="ARBA00022989"/>
    </source>
</evidence>
<comment type="similarity">
    <text evidence="3 10">Belongs to the glycosyltransferase 22 family.</text>
</comment>
<comment type="caution">
    <text evidence="11">The sequence shown here is derived from an EMBL/GenBank/DDBJ whole genome shotgun (WGS) entry which is preliminary data.</text>
</comment>
<dbReference type="OrthoDB" id="497541at2759"/>
<keyword evidence="6 10" id="KW-0812">Transmembrane</keyword>
<evidence type="ECO:0000313" key="12">
    <source>
        <dbReference type="Proteomes" id="UP000887116"/>
    </source>
</evidence>
<comment type="subcellular location">
    <subcellularLocation>
        <location evidence="1 10">Endoplasmic reticulum membrane</location>
        <topology evidence="1 10">Multi-pass membrane protein</topology>
    </subcellularLocation>
</comment>
<keyword evidence="4 10" id="KW-0328">Glycosyltransferase</keyword>
<keyword evidence="7 10" id="KW-0256">Endoplasmic reticulum</keyword>
<sequence>MFIASTAFLPSTFSMYASSIALAAWFQRKYEIAIFATAVSSLVGWPFAAILGLPIVYDLIILKKKLMLLIKWSLISLFLIAIPLIYLDSRHFGKFVFAPLNIVLYNVFTSHGPDLYGSEPAMFYFQNGILNFNLVFLAALISLPVMLLWRPLEGYSRKSSKGPPIYLCLAPLYLWIIVFFPLAHKEERFLFPIYPMICLAGACCLDTIQKMYHHVFLKRWFTEYLEITSGVSVVFCIAFCVMSLSRTIILYRGYHAPMETFMVLGKFSTEESLHPLPPEYPVNVCIGKEWHRFPSSFFLPDNWNLQFLKSEFRGQLPKPYSDLPNATKIIPTDMNDQNLEEPSRYVDINSCDYIVDSDYPNHSSLEPRYSRDLNWNITYSIPFLDSQRSHSILRAFYVPFLTDYYCSYVDYNLLQKANIRDRLIRRKKKTVPK</sequence>
<dbReference type="Proteomes" id="UP000887116">
    <property type="component" value="Unassembled WGS sequence"/>
</dbReference>
<keyword evidence="12" id="KW-1185">Reference proteome</keyword>
<evidence type="ECO:0000256" key="1">
    <source>
        <dbReference type="ARBA" id="ARBA00004477"/>
    </source>
</evidence>
<dbReference type="PANTHER" id="PTHR22760">
    <property type="entry name" value="GLYCOSYLTRANSFERASE"/>
    <property type="match status" value="1"/>
</dbReference>
<dbReference type="InterPro" id="IPR005599">
    <property type="entry name" value="GPI_mannosylTrfase"/>
</dbReference>
<feature type="transmembrane region" description="Helical" evidence="10">
    <location>
        <begin position="69"/>
        <end position="87"/>
    </location>
</feature>
<keyword evidence="9 10" id="KW-0472">Membrane</keyword>
<evidence type="ECO:0000256" key="4">
    <source>
        <dbReference type="ARBA" id="ARBA00022676"/>
    </source>
</evidence>
<dbReference type="GO" id="GO:0006487">
    <property type="term" value="P:protein N-linked glycosylation"/>
    <property type="evidence" value="ECO:0007669"/>
    <property type="project" value="TreeGrafter"/>
</dbReference>
<comment type="pathway">
    <text evidence="2">Protein modification; protein glycosylation.</text>
</comment>
<dbReference type="Pfam" id="PF03901">
    <property type="entry name" value="Glyco_transf_22"/>
    <property type="match status" value="1"/>
</dbReference>
<evidence type="ECO:0000256" key="7">
    <source>
        <dbReference type="ARBA" id="ARBA00022824"/>
    </source>
</evidence>
<evidence type="ECO:0000256" key="10">
    <source>
        <dbReference type="RuleBase" id="RU363075"/>
    </source>
</evidence>
<dbReference type="EMBL" id="BMAO01032318">
    <property type="protein sequence ID" value="GFQ81326.1"/>
    <property type="molecule type" value="Genomic_DNA"/>
</dbReference>
<protein>
    <recommendedName>
        <fullName evidence="10">Mannosyltransferase</fullName>
        <ecNumber evidence="10">2.4.1.-</ecNumber>
    </recommendedName>
</protein>
<organism evidence="11 12">
    <name type="scientific">Trichonephila clavata</name>
    <name type="common">Joro spider</name>
    <name type="synonym">Nephila clavata</name>
    <dbReference type="NCBI Taxonomy" id="2740835"/>
    <lineage>
        <taxon>Eukaryota</taxon>
        <taxon>Metazoa</taxon>
        <taxon>Ecdysozoa</taxon>
        <taxon>Arthropoda</taxon>
        <taxon>Chelicerata</taxon>
        <taxon>Arachnida</taxon>
        <taxon>Araneae</taxon>
        <taxon>Araneomorphae</taxon>
        <taxon>Entelegynae</taxon>
        <taxon>Araneoidea</taxon>
        <taxon>Nephilidae</taxon>
        <taxon>Trichonephila</taxon>
    </lineage>
</organism>
<dbReference type="GO" id="GO:0000026">
    <property type="term" value="F:alpha-1,2-mannosyltransferase activity"/>
    <property type="evidence" value="ECO:0007669"/>
    <property type="project" value="TreeGrafter"/>
</dbReference>
<dbReference type="AlphaFoldDB" id="A0A8X6FJC4"/>
<keyword evidence="5" id="KW-0808">Transferase</keyword>